<protein>
    <submittedName>
        <fullName evidence="1">Uncharacterized protein</fullName>
    </submittedName>
</protein>
<dbReference type="RefSeq" id="WP_239068333.1">
    <property type="nucleotide sequence ID" value="NZ_AP024354.1"/>
</dbReference>
<evidence type="ECO:0000313" key="4">
    <source>
        <dbReference type="Proteomes" id="UP000887228"/>
    </source>
</evidence>
<dbReference type="AlphaFoldDB" id="A0AA37CIW0"/>
<reference evidence="1 4" key="1">
    <citation type="submission" date="2021-07" db="EMBL/GenBank/DDBJ databases">
        <title>Whole genome sequencing of carbapenem-resistant Pseudomonas spp. isolated in Japan.</title>
        <authorList>
            <person name="Suzuki M."/>
            <person name="Maehana S."/>
            <person name="Kitasato H."/>
        </authorList>
    </citation>
    <scope>NUCLEOTIDE SEQUENCE</scope>
    <source>
        <strain evidence="1">KAM435</strain>
        <strain evidence="2 4">KAM436</strain>
    </source>
</reference>
<dbReference type="Proteomes" id="UP000887228">
    <property type="component" value="Unassembled WGS sequence"/>
</dbReference>
<dbReference type="EMBL" id="BPMS01000044">
    <property type="protein sequence ID" value="GIZ90948.1"/>
    <property type="molecule type" value="Genomic_DNA"/>
</dbReference>
<comment type="caution">
    <text evidence="1">The sequence shown here is derived from an EMBL/GenBank/DDBJ whole genome shotgun (WGS) entry which is preliminary data.</text>
</comment>
<sequence length="156" mass="17727">MRDDPYAQEAFSKLLRQAIEEAAKLFDHPLKQYLLFHEFEQKVQARKLDELPDVFAGNRHAQAYFGIFKKSLPEALVSADEQAQEHWVKLAFSLDEMVTTSVAEHSINPQNIESDIRKKLLPLLFKECKAVGAGMDQAKAMVEWVVQITRVGLSGL</sequence>
<accession>A0AA37CIW0</accession>
<proteinExistence type="predicted"/>
<evidence type="ECO:0000313" key="1">
    <source>
        <dbReference type="EMBL" id="GIZ90948.1"/>
    </source>
</evidence>
<gene>
    <name evidence="1" type="ORF">KAM435_42750</name>
    <name evidence="2" type="ORF">KAM436_42780</name>
</gene>
<organism evidence="1 3">
    <name type="scientific">Aquipseudomonas alcaligenes</name>
    <name type="common">Pseudomonas alcaligenes</name>
    <dbReference type="NCBI Taxonomy" id="43263"/>
    <lineage>
        <taxon>Bacteria</taxon>
        <taxon>Pseudomonadati</taxon>
        <taxon>Pseudomonadota</taxon>
        <taxon>Gammaproteobacteria</taxon>
        <taxon>Pseudomonadales</taxon>
        <taxon>Pseudomonadaceae</taxon>
        <taxon>Aquipseudomonas</taxon>
    </lineage>
</organism>
<evidence type="ECO:0000313" key="2">
    <source>
        <dbReference type="EMBL" id="GIZ95310.1"/>
    </source>
</evidence>
<dbReference type="Proteomes" id="UP000887212">
    <property type="component" value="Unassembled WGS sequence"/>
</dbReference>
<dbReference type="EMBL" id="BPMT01000042">
    <property type="protein sequence ID" value="GIZ95310.1"/>
    <property type="molecule type" value="Genomic_DNA"/>
</dbReference>
<evidence type="ECO:0000313" key="3">
    <source>
        <dbReference type="Proteomes" id="UP000887212"/>
    </source>
</evidence>
<name>A0AA37CIW0_AQUAC</name>